<dbReference type="RefSeq" id="WP_018279711.1">
    <property type="nucleotide sequence ID" value="NZ_CDOF01000025.1"/>
</dbReference>
<evidence type="ECO:0000259" key="1">
    <source>
        <dbReference type="SMART" id="SM00860"/>
    </source>
</evidence>
<dbReference type="Pfam" id="PF09346">
    <property type="entry name" value="SMI1_KNR4"/>
    <property type="match status" value="1"/>
</dbReference>
<dbReference type="Gene3D" id="3.40.1580.10">
    <property type="entry name" value="SMI1/KNR4-like"/>
    <property type="match status" value="1"/>
</dbReference>
<proteinExistence type="predicted"/>
<sequence>MFEINKKEDVIIPFEKIGDENWEKNTRFILTADGDELPEVVTEEEIQEVEKRLGAKLPDSLKLFYKTFGVADIGEELIDLDSISYLVEYLGEDNEYDSEFSEEDKEALPYLVWFGDYLGNGNKFCFHTKTHEIYYFDHDTYPYLAKLFDDFSDYLKGCLIFKQMDYISDEKWEKFEPILEEIVSEFINDEVIEKWRY</sequence>
<reference evidence="2 3" key="1">
    <citation type="submission" date="2015-01" db="EMBL/GenBank/DDBJ databases">
        <authorList>
            <person name="MANFREDI Pablo"/>
        </authorList>
    </citation>
    <scope>NUCLEOTIDE SEQUENCE [LARGE SCALE GENOMIC DNA]</scope>
    <source>
        <strain evidence="2 3">Ccy74</strain>
    </source>
</reference>
<dbReference type="Proteomes" id="UP000038083">
    <property type="component" value="Unassembled WGS sequence"/>
</dbReference>
<evidence type="ECO:0000313" key="3">
    <source>
        <dbReference type="Proteomes" id="UP000038083"/>
    </source>
</evidence>
<dbReference type="SUPFAM" id="SSF160631">
    <property type="entry name" value="SMI1/KNR4-like"/>
    <property type="match status" value="1"/>
</dbReference>
<accession>A0A0B7HDL1</accession>
<dbReference type="EMBL" id="CDOG01000002">
    <property type="protein sequence ID" value="CEN34080.1"/>
    <property type="molecule type" value="Genomic_DNA"/>
</dbReference>
<evidence type="ECO:0000313" key="2">
    <source>
        <dbReference type="EMBL" id="CEN34080.1"/>
    </source>
</evidence>
<feature type="domain" description="Knr4/Smi1-like" evidence="1">
    <location>
        <begin position="40"/>
        <end position="157"/>
    </location>
</feature>
<dbReference type="InterPro" id="IPR018958">
    <property type="entry name" value="Knr4/Smi1-like_dom"/>
</dbReference>
<dbReference type="AlphaFoldDB" id="A0A0B7HDL1"/>
<organism evidence="2 3">
    <name type="scientific">Capnocytophaga cynodegmi</name>
    <dbReference type="NCBI Taxonomy" id="28189"/>
    <lineage>
        <taxon>Bacteria</taxon>
        <taxon>Pseudomonadati</taxon>
        <taxon>Bacteroidota</taxon>
        <taxon>Flavobacteriia</taxon>
        <taxon>Flavobacteriales</taxon>
        <taxon>Flavobacteriaceae</taxon>
        <taxon>Capnocytophaga</taxon>
    </lineage>
</organism>
<name>A0A0B7HDL1_9FLAO</name>
<dbReference type="OrthoDB" id="1151201at2"/>
<protein>
    <recommendedName>
        <fullName evidence="1">Knr4/Smi1-like domain-containing protein</fullName>
    </recommendedName>
</protein>
<gene>
    <name evidence="2" type="ORF">CCYN74_100037</name>
</gene>
<dbReference type="InterPro" id="IPR037883">
    <property type="entry name" value="Knr4/Smi1-like_sf"/>
</dbReference>
<dbReference type="SMART" id="SM00860">
    <property type="entry name" value="SMI1_KNR4"/>
    <property type="match status" value="1"/>
</dbReference>